<comment type="caution">
    <text evidence="1">The sequence shown here is derived from an EMBL/GenBank/DDBJ whole genome shotgun (WGS) entry which is preliminary data.</text>
</comment>
<feature type="non-terminal residue" evidence="1">
    <location>
        <position position="1"/>
    </location>
</feature>
<organism evidence="1 2">
    <name type="scientific">Allacma fusca</name>
    <dbReference type="NCBI Taxonomy" id="39272"/>
    <lineage>
        <taxon>Eukaryota</taxon>
        <taxon>Metazoa</taxon>
        <taxon>Ecdysozoa</taxon>
        <taxon>Arthropoda</taxon>
        <taxon>Hexapoda</taxon>
        <taxon>Collembola</taxon>
        <taxon>Symphypleona</taxon>
        <taxon>Sminthuridae</taxon>
        <taxon>Allacma</taxon>
    </lineage>
</organism>
<evidence type="ECO:0000313" key="2">
    <source>
        <dbReference type="Proteomes" id="UP000708208"/>
    </source>
</evidence>
<sequence>VFRQANATCGVSSKQSPTLPSTVGVNGGVGWLGPRAQPEEPEIQRKYNSWGWNRLRSFRDLILQMRMVELCIVRMPCVKILRNSPREI</sequence>
<reference evidence="1" key="1">
    <citation type="submission" date="2021-06" db="EMBL/GenBank/DDBJ databases">
        <authorList>
            <person name="Hodson N. C."/>
            <person name="Mongue J. A."/>
            <person name="Jaron S. K."/>
        </authorList>
    </citation>
    <scope>NUCLEOTIDE SEQUENCE</scope>
</reference>
<evidence type="ECO:0000313" key="1">
    <source>
        <dbReference type="EMBL" id="CAG7829104.1"/>
    </source>
</evidence>
<dbReference type="AlphaFoldDB" id="A0A8J2LA76"/>
<dbReference type="EMBL" id="CAJVCH010550148">
    <property type="protein sequence ID" value="CAG7829104.1"/>
    <property type="molecule type" value="Genomic_DNA"/>
</dbReference>
<proteinExistence type="predicted"/>
<protein>
    <submittedName>
        <fullName evidence="1">Uncharacterized protein</fullName>
    </submittedName>
</protein>
<accession>A0A8J2LA76</accession>
<keyword evidence="2" id="KW-1185">Reference proteome</keyword>
<name>A0A8J2LA76_9HEXA</name>
<gene>
    <name evidence="1" type="ORF">AFUS01_LOCUS38985</name>
</gene>
<dbReference type="Proteomes" id="UP000708208">
    <property type="component" value="Unassembled WGS sequence"/>
</dbReference>